<accession>A0ABX7M2V2</accession>
<evidence type="ECO:0000313" key="4">
    <source>
        <dbReference type="EMBL" id="QSI75103.1"/>
    </source>
</evidence>
<evidence type="ECO:0000256" key="2">
    <source>
        <dbReference type="ARBA" id="ARBA00023140"/>
    </source>
</evidence>
<dbReference type="InterPro" id="IPR029045">
    <property type="entry name" value="ClpP/crotonase-like_dom_sf"/>
</dbReference>
<keyword evidence="5" id="KW-1185">Reference proteome</keyword>
<dbReference type="Proteomes" id="UP000663570">
    <property type="component" value="Chromosome"/>
</dbReference>
<dbReference type="SUPFAM" id="SSF52096">
    <property type="entry name" value="ClpP/crotonase"/>
    <property type="match status" value="1"/>
</dbReference>
<sequence>MGTIEHEKQQGSQKRLRLPTVRIKAKAKAAWRTRPFQDTVPYGQRDDGEAVVSHNPLIATETLERVRIIRFNRPEKKNALTAEMYEALITAFQDAEADANIRAMLITGSEHAFSAGNDIVDFLANPPSDDQAPVMRLLSLLTELRKPLVAAVCGPAVGIGTTLLLHCDLVACGEQTSFAMPFVNLGLCAEGGSSLLLAQRVGQARANEWLLLGEPVSAERAAAAGLVNLVLPNADVFAQALDWAKRLASKPPRALQGTRALIRSAAADAARRAIAAEGAMFRELLQSNEAKEAFAAFVEKRKPDFSRF</sequence>
<organism evidence="4 5">
    <name type="scientific">Niveibacterium microcysteis</name>
    <dbReference type="NCBI Taxonomy" id="2811415"/>
    <lineage>
        <taxon>Bacteria</taxon>
        <taxon>Pseudomonadati</taxon>
        <taxon>Pseudomonadota</taxon>
        <taxon>Betaproteobacteria</taxon>
        <taxon>Rhodocyclales</taxon>
        <taxon>Rhodocyclaceae</taxon>
        <taxon>Niveibacterium</taxon>
    </lineage>
</organism>
<name>A0ABX7M2V2_9RHOO</name>
<dbReference type="Pfam" id="PF00378">
    <property type="entry name" value="ECH_1"/>
    <property type="match status" value="1"/>
</dbReference>
<evidence type="ECO:0000256" key="1">
    <source>
        <dbReference type="ARBA" id="ARBA00004275"/>
    </source>
</evidence>
<evidence type="ECO:0000256" key="3">
    <source>
        <dbReference type="ARBA" id="ARBA00023235"/>
    </source>
</evidence>
<dbReference type="CDD" id="cd06558">
    <property type="entry name" value="crotonase-like"/>
    <property type="match status" value="1"/>
</dbReference>
<keyword evidence="3" id="KW-0413">Isomerase</keyword>
<evidence type="ECO:0000313" key="5">
    <source>
        <dbReference type="Proteomes" id="UP000663570"/>
    </source>
</evidence>
<dbReference type="InterPro" id="IPR001753">
    <property type="entry name" value="Enoyl-CoA_hydra/iso"/>
</dbReference>
<gene>
    <name evidence="4" type="ORF">JY500_11230</name>
</gene>
<reference evidence="4 5" key="1">
    <citation type="submission" date="2021-02" db="EMBL/GenBank/DDBJ databases">
        <title>Niveibacterium changnyeongensis HC41.</title>
        <authorList>
            <person name="Kang M."/>
        </authorList>
    </citation>
    <scope>NUCLEOTIDE SEQUENCE [LARGE SCALE GENOMIC DNA]</scope>
    <source>
        <strain evidence="4 5">HC41</strain>
    </source>
</reference>
<proteinExistence type="predicted"/>
<protein>
    <submittedName>
        <fullName evidence="4">Enoyl-CoA hydratase</fullName>
    </submittedName>
</protein>
<dbReference type="Gene3D" id="3.90.226.10">
    <property type="entry name" value="2-enoyl-CoA Hydratase, Chain A, domain 1"/>
    <property type="match status" value="1"/>
</dbReference>
<dbReference type="PANTHER" id="PTHR43684:SF1">
    <property type="entry name" value="ENOYL-COA DELTA ISOMERASE 2"/>
    <property type="match status" value="1"/>
</dbReference>
<comment type="subcellular location">
    <subcellularLocation>
        <location evidence="1">Peroxisome</location>
    </subcellularLocation>
</comment>
<dbReference type="InterPro" id="IPR051053">
    <property type="entry name" value="ECH/Chromodomain_protein"/>
</dbReference>
<dbReference type="PANTHER" id="PTHR43684">
    <property type="match status" value="1"/>
</dbReference>
<keyword evidence="2" id="KW-0576">Peroxisome</keyword>
<dbReference type="EMBL" id="CP071060">
    <property type="protein sequence ID" value="QSI75103.1"/>
    <property type="molecule type" value="Genomic_DNA"/>
</dbReference>